<sequence length="189" mass="20981">MTLTFLDFFAGVGGFRHGLELAGFKCIGYCEKDKFARKSYEAMYDTKGECFHDDITTIDPTQLPKADLWCAGSPCQNVSIAGKRAGLRAERSLHLFISSKAKRKKLNPSGYSLKMLRDFYQVAGDEIISTISLSWMKQGTTLSGRCSTQKTTEFPKTENASTLSDILEAEVDDKYYLSAEKAVAILSNL</sequence>
<dbReference type="Gene3D" id="3.40.50.150">
    <property type="entry name" value="Vaccinia Virus protein VP39"/>
    <property type="match status" value="1"/>
</dbReference>
<evidence type="ECO:0000256" key="3">
    <source>
        <dbReference type="ARBA" id="ARBA00022679"/>
    </source>
</evidence>
<dbReference type="PANTHER" id="PTHR46098">
    <property type="entry name" value="TRNA (CYTOSINE(38)-C(5))-METHYLTRANSFERASE"/>
    <property type="match status" value="1"/>
</dbReference>
<keyword evidence="3 6" id="KW-0808">Transferase</keyword>
<name>A0A917A4Z4_9STRE</name>
<accession>A0A917A4Z4</accession>
<dbReference type="AlphaFoldDB" id="A0A917A4Z4"/>
<comment type="similarity">
    <text evidence="6">Belongs to the class I-like SAM-binding methyltransferase superfamily. C5-methyltransferase family.</text>
</comment>
<dbReference type="InterPro" id="IPR029063">
    <property type="entry name" value="SAM-dependent_MTases_sf"/>
</dbReference>
<protein>
    <recommendedName>
        <fullName evidence="1">DNA (cytosine-5-)-methyltransferase</fullName>
        <ecNumber evidence="1">2.1.1.37</ecNumber>
    </recommendedName>
</protein>
<dbReference type="InterPro" id="IPR050750">
    <property type="entry name" value="C5-MTase"/>
</dbReference>
<dbReference type="Proteomes" id="UP000660801">
    <property type="component" value="Unassembled WGS sequence"/>
</dbReference>
<dbReference type="InterPro" id="IPR001525">
    <property type="entry name" value="C5_MeTfrase"/>
</dbReference>
<evidence type="ECO:0000256" key="4">
    <source>
        <dbReference type="ARBA" id="ARBA00022691"/>
    </source>
</evidence>
<evidence type="ECO:0000256" key="5">
    <source>
        <dbReference type="ARBA" id="ARBA00022747"/>
    </source>
</evidence>
<dbReference type="PROSITE" id="PS51679">
    <property type="entry name" value="SAM_MT_C5"/>
    <property type="match status" value="1"/>
</dbReference>
<keyword evidence="8" id="KW-1185">Reference proteome</keyword>
<reference evidence="7" key="1">
    <citation type="journal article" date="2014" name="Int. J. Syst. Evol. Microbiol.">
        <title>Complete genome sequence of Corynebacterium casei LMG S-19264T (=DSM 44701T), isolated from a smear-ripened cheese.</title>
        <authorList>
            <consortium name="US DOE Joint Genome Institute (JGI-PGF)"/>
            <person name="Walter F."/>
            <person name="Albersmeier A."/>
            <person name="Kalinowski J."/>
            <person name="Ruckert C."/>
        </authorList>
    </citation>
    <scope>NUCLEOTIDE SEQUENCE</scope>
    <source>
        <strain evidence="7">CGMCC 1.15533</strain>
    </source>
</reference>
<dbReference type="GO" id="GO:0009307">
    <property type="term" value="P:DNA restriction-modification system"/>
    <property type="evidence" value="ECO:0007669"/>
    <property type="project" value="UniProtKB-KW"/>
</dbReference>
<reference evidence="7" key="2">
    <citation type="submission" date="2020-09" db="EMBL/GenBank/DDBJ databases">
        <authorList>
            <person name="Sun Q."/>
            <person name="Zhou Y."/>
        </authorList>
    </citation>
    <scope>NUCLEOTIDE SEQUENCE</scope>
    <source>
        <strain evidence="7">CGMCC 1.15533</strain>
    </source>
</reference>
<proteinExistence type="inferred from homology"/>
<evidence type="ECO:0000313" key="7">
    <source>
        <dbReference type="EMBL" id="GGE27061.1"/>
    </source>
</evidence>
<dbReference type="GO" id="GO:0003886">
    <property type="term" value="F:DNA (cytosine-5-)-methyltransferase activity"/>
    <property type="evidence" value="ECO:0007669"/>
    <property type="project" value="UniProtKB-EC"/>
</dbReference>
<dbReference type="EMBL" id="BMJN01000005">
    <property type="protein sequence ID" value="GGE27061.1"/>
    <property type="molecule type" value="Genomic_DNA"/>
</dbReference>
<dbReference type="EC" id="2.1.1.37" evidence="1"/>
<evidence type="ECO:0000313" key="8">
    <source>
        <dbReference type="Proteomes" id="UP000660801"/>
    </source>
</evidence>
<organism evidence="7 8">
    <name type="scientific">Streptococcus himalayensis</name>
    <dbReference type="NCBI Taxonomy" id="1888195"/>
    <lineage>
        <taxon>Bacteria</taxon>
        <taxon>Bacillati</taxon>
        <taxon>Bacillota</taxon>
        <taxon>Bacilli</taxon>
        <taxon>Lactobacillales</taxon>
        <taxon>Streptococcaceae</taxon>
        <taxon>Streptococcus</taxon>
    </lineage>
</organism>
<evidence type="ECO:0000256" key="1">
    <source>
        <dbReference type="ARBA" id="ARBA00011975"/>
    </source>
</evidence>
<evidence type="ECO:0000256" key="6">
    <source>
        <dbReference type="PROSITE-ProRule" id="PRU01016"/>
    </source>
</evidence>
<dbReference type="GO" id="GO:0032259">
    <property type="term" value="P:methylation"/>
    <property type="evidence" value="ECO:0007669"/>
    <property type="project" value="UniProtKB-KW"/>
</dbReference>
<evidence type="ECO:0000256" key="2">
    <source>
        <dbReference type="ARBA" id="ARBA00022603"/>
    </source>
</evidence>
<dbReference type="PANTHER" id="PTHR46098:SF1">
    <property type="entry name" value="TRNA (CYTOSINE(38)-C(5))-METHYLTRANSFERASE"/>
    <property type="match status" value="1"/>
</dbReference>
<dbReference type="Pfam" id="PF00145">
    <property type="entry name" value="DNA_methylase"/>
    <property type="match status" value="1"/>
</dbReference>
<dbReference type="SUPFAM" id="SSF53335">
    <property type="entry name" value="S-adenosyl-L-methionine-dependent methyltransferases"/>
    <property type="match status" value="1"/>
</dbReference>
<keyword evidence="2 6" id="KW-0489">Methyltransferase</keyword>
<feature type="active site" evidence="6">
    <location>
        <position position="75"/>
    </location>
</feature>
<gene>
    <name evidence="7" type="ORF">GCM10011510_05270</name>
</gene>
<keyword evidence="4 6" id="KW-0949">S-adenosyl-L-methionine</keyword>
<comment type="caution">
    <text evidence="7">The sequence shown here is derived from an EMBL/GenBank/DDBJ whole genome shotgun (WGS) entry which is preliminary data.</text>
</comment>
<keyword evidence="5" id="KW-0680">Restriction system</keyword>